<organism evidence="15 16">
    <name type="scientific">Mesorhabditis spiculigera</name>
    <dbReference type="NCBI Taxonomy" id="96644"/>
    <lineage>
        <taxon>Eukaryota</taxon>
        <taxon>Metazoa</taxon>
        <taxon>Ecdysozoa</taxon>
        <taxon>Nematoda</taxon>
        <taxon>Chromadorea</taxon>
        <taxon>Rhabditida</taxon>
        <taxon>Rhabditina</taxon>
        <taxon>Rhabditomorpha</taxon>
        <taxon>Rhabditoidea</taxon>
        <taxon>Rhabditidae</taxon>
        <taxon>Mesorhabditinae</taxon>
        <taxon>Mesorhabditis</taxon>
    </lineage>
</organism>
<feature type="non-terminal residue" evidence="15">
    <location>
        <position position="590"/>
    </location>
</feature>
<dbReference type="GO" id="GO:0000166">
    <property type="term" value="F:nucleotide binding"/>
    <property type="evidence" value="ECO:0007669"/>
    <property type="project" value="UniProtKB-KW"/>
</dbReference>
<feature type="region of interest" description="Disordered" evidence="12">
    <location>
        <begin position="548"/>
        <end position="590"/>
    </location>
</feature>
<dbReference type="PANTHER" id="PTHR23033">
    <property type="entry name" value="BETA1,3-GALACTOSYLTRANSFERASE"/>
    <property type="match status" value="1"/>
</dbReference>
<feature type="domain" description="Fringe-like glycosyltransferase" evidence="14">
    <location>
        <begin position="181"/>
        <end position="280"/>
    </location>
</feature>
<reference evidence="15" key="1">
    <citation type="submission" date="2023-06" db="EMBL/GenBank/DDBJ databases">
        <authorList>
            <person name="Delattre M."/>
        </authorList>
    </citation>
    <scope>NUCLEOTIDE SEQUENCE</scope>
    <source>
        <strain evidence="15">AF72</strain>
    </source>
</reference>
<keyword evidence="8" id="KW-0547">Nucleotide-binding</keyword>
<dbReference type="GO" id="GO:0016020">
    <property type="term" value="C:membrane"/>
    <property type="evidence" value="ECO:0007669"/>
    <property type="project" value="UniProtKB-SubCell"/>
</dbReference>
<dbReference type="Proteomes" id="UP001177023">
    <property type="component" value="Unassembled WGS sequence"/>
</dbReference>
<comment type="pathway">
    <text evidence="2">Protein modification; protein glycosylation.</text>
</comment>
<dbReference type="InterPro" id="IPR026050">
    <property type="entry name" value="C1GALT1/C1GALT1_chp1"/>
</dbReference>
<keyword evidence="16" id="KW-1185">Reference proteome</keyword>
<sequence length="590" mass="66282">MSRLSRVWQRLRFATLTDRSARFLWNGWVGFIFGALLGYLLTANRSPLYYSALRDEPRYWMKEHPKTDAPVSKGKPCPTIAPQIEHHAKEENVEVGWPRVFCLINTMPGARSRAKARAINATWARHCDGHAFMTPFVDPVAEAGISPFWELKFGNATHDTRNYIWIWDRIRLAIRRVHAELLNDYDWFLKTDDDTFFVIENLKDRLKGHDPDAPFSLGALLINMEKVYPSNFTYASGGSGYIMSRGAIKAFVSVMDDGTKCRNTTYFHEDTEVGWCLKKRRRYPAGSCRRDRKAHDAANRRGRHRGPGKLDKCCRSCLGHPGILPKTKRGPRMLQQTPDLHPPHTKGAALHVLLFHNRTIHTTDKETAFEKMCADRTEVARARAVVELEAMLHYWLEDRIEKLACAEKKADVGITPVSPCQLLAGLPYETIAQYLDTDIVDLNEIAKLKWETTIPDAKKALAAAETRLFEASRMFDSLMQRAREIAHADTASTKTLRELCLDEAGFMPSNGVLLLGPLQDPSGPVSTLRVASDDSFTMIPPDADTSISTVWSTSSSSASTTLFSDSEMGEQAAEADRLDGPHEGTPCRGS</sequence>
<feature type="transmembrane region" description="Helical" evidence="13">
    <location>
        <begin position="21"/>
        <end position="41"/>
    </location>
</feature>
<gene>
    <name evidence="15" type="ORF">MSPICULIGERA_LOCUS5910</name>
</gene>
<evidence type="ECO:0000256" key="13">
    <source>
        <dbReference type="SAM" id="Phobius"/>
    </source>
</evidence>
<dbReference type="Pfam" id="PF02434">
    <property type="entry name" value="Fringe"/>
    <property type="match status" value="1"/>
</dbReference>
<feature type="compositionally biased region" description="Low complexity" evidence="12">
    <location>
        <begin position="548"/>
        <end position="566"/>
    </location>
</feature>
<dbReference type="GO" id="GO:0016263">
    <property type="term" value="F:glycoprotein-N-acetylgalactosamine 3-beta-galactosyltransferase activity"/>
    <property type="evidence" value="ECO:0007669"/>
    <property type="project" value="UniProtKB-EC"/>
</dbReference>
<dbReference type="EC" id="2.4.1.122" evidence="4"/>
<evidence type="ECO:0000256" key="9">
    <source>
        <dbReference type="ARBA" id="ARBA00022968"/>
    </source>
</evidence>
<evidence type="ECO:0000256" key="10">
    <source>
        <dbReference type="ARBA" id="ARBA00022989"/>
    </source>
</evidence>
<dbReference type="EMBL" id="CATQJA010001474">
    <property type="protein sequence ID" value="CAJ0567357.1"/>
    <property type="molecule type" value="Genomic_DNA"/>
</dbReference>
<accession>A0AA36CEL3</accession>
<comment type="subcellular location">
    <subcellularLocation>
        <location evidence="1">Membrane</location>
        <topology evidence="1">Single-pass type II membrane protein</topology>
    </subcellularLocation>
</comment>
<dbReference type="InterPro" id="IPR003378">
    <property type="entry name" value="Fringe-like_glycosylTrfase"/>
</dbReference>
<name>A0AA36CEL3_9BILA</name>
<proteinExistence type="inferred from homology"/>
<evidence type="ECO:0000256" key="6">
    <source>
        <dbReference type="ARBA" id="ARBA00022679"/>
    </source>
</evidence>
<comment type="similarity">
    <text evidence="3">Belongs to the glycosyltransferase 31 family. Beta3-Gal-T subfamily.</text>
</comment>
<evidence type="ECO:0000256" key="7">
    <source>
        <dbReference type="ARBA" id="ARBA00022692"/>
    </source>
</evidence>
<evidence type="ECO:0000256" key="1">
    <source>
        <dbReference type="ARBA" id="ARBA00004606"/>
    </source>
</evidence>
<evidence type="ECO:0000259" key="14">
    <source>
        <dbReference type="Pfam" id="PF02434"/>
    </source>
</evidence>
<evidence type="ECO:0000256" key="12">
    <source>
        <dbReference type="SAM" id="MobiDB-lite"/>
    </source>
</evidence>
<keyword evidence="9" id="KW-0735">Signal-anchor</keyword>
<evidence type="ECO:0000256" key="8">
    <source>
        <dbReference type="ARBA" id="ARBA00022741"/>
    </source>
</evidence>
<protein>
    <recommendedName>
        <fullName evidence="4">N-acetylgalactosaminide beta-1,3-galactosyltransferase</fullName>
        <ecNumber evidence="4">2.4.1.122</ecNumber>
    </recommendedName>
</protein>
<evidence type="ECO:0000256" key="2">
    <source>
        <dbReference type="ARBA" id="ARBA00004922"/>
    </source>
</evidence>
<comment type="caution">
    <text evidence="15">The sequence shown here is derived from an EMBL/GenBank/DDBJ whole genome shotgun (WGS) entry which is preliminary data.</text>
</comment>
<evidence type="ECO:0000256" key="11">
    <source>
        <dbReference type="ARBA" id="ARBA00023136"/>
    </source>
</evidence>
<evidence type="ECO:0000256" key="3">
    <source>
        <dbReference type="ARBA" id="ARBA00006462"/>
    </source>
</evidence>
<keyword evidence="5" id="KW-0328">Glycosyltransferase</keyword>
<keyword evidence="6" id="KW-0808">Transferase</keyword>
<dbReference type="Gene3D" id="3.90.550.50">
    <property type="match status" value="1"/>
</dbReference>
<evidence type="ECO:0000313" key="16">
    <source>
        <dbReference type="Proteomes" id="UP001177023"/>
    </source>
</evidence>
<keyword evidence="11 13" id="KW-0472">Membrane</keyword>
<evidence type="ECO:0000313" key="15">
    <source>
        <dbReference type="EMBL" id="CAJ0567357.1"/>
    </source>
</evidence>
<evidence type="ECO:0000256" key="5">
    <source>
        <dbReference type="ARBA" id="ARBA00022676"/>
    </source>
</evidence>
<dbReference type="AlphaFoldDB" id="A0AA36CEL3"/>
<keyword evidence="7 13" id="KW-0812">Transmembrane</keyword>
<evidence type="ECO:0000256" key="4">
    <source>
        <dbReference type="ARBA" id="ARBA00012557"/>
    </source>
</evidence>
<keyword evidence="10 13" id="KW-1133">Transmembrane helix</keyword>